<evidence type="ECO:0000313" key="2">
    <source>
        <dbReference type="EMBL" id="GAT55430.1"/>
    </source>
</evidence>
<accession>A0ABQ0LWG5</accession>
<name>A0ABQ0LWG5_MYCCL</name>
<dbReference type="Proteomes" id="UP000815677">
    <property type="component" value="Unassembled WGS sequence"/>
</dbReference>
<organism evidence="2 3">
    <name type="scientific">Mycena chlorophos</name>
    <name type="common">Agaric fungus</name>
    <name type="synonym">Agaricus chlorophos</name>
    <dbReference type="NCBI Taxonomy" id="658473"/>
    <lineage>
        <taxon>Eukaryota</taxon>
        <taxon>Fungi</taxon>
        <taxon>Dikarya</taxon>
        <taxon>Basidiomycota</taxon>
        <taxon>Agaricomycotina</taxon>
        <taxon>Agaricomycetes</taxon>
        <taxon>Agaricomycetidae</taxon>
        <taxon>Agaricales</taxon>
        <taxon>Marasmiineae</taxon>
        <taxon>Mycenaceae</taxon>
        <taxon>Mycena</taxon>
    </lineage>
</organism>
<protein>
    <submittedName>
        <fullName evidence="2">Uncharacterized protein</fullName>
    </submittedName>
</protein>
<reference evidence="2" key="1">
    <citation type="submission" date="2014-09" db="EMBL/GenBank/DDBJ databases">
        <title>Genome sequence of the luminous mushroom Mycena chlorophos for searching fungal bioluminescence genes.</title>
        <authorList>
            <person name="Tanaka Y."/>
            <person name="Kasuga D."/>
            <person name="Oba Y."/>
            <person name="Hase S."/>
            <person name="Sato K."/>
            <person name="Oba Y."/>
            <person name="Sakakibara Y."/>
        </authorList>
    </citation>
    <scope>NUCLEOTIDE SEQUENCE</scope>
</reference>
<feature type="region of interest" description="Disordered" evidence="1">
    <location>
        <begin position="41"/>
        <end position="68"/>
    </location>
</feature>
<dbReference type="EMBL" id="DF849016">
    <property type="protein sequence ID" value="GAT55430.1"/>
    <property type="molecule type" value="Genomic_DNA"/>
</dbReference>
<evidence type="ECO:0000313" key="3">
    <source>
        <dbReference type="Proteomes" id="UP000815677"/>
    </source>
</evidence>
<feature type="compositionally biased region" description="Basic and acidic residues" evidence="1">
    <location>
        <begin position="48"/>
        <end position="68"/>
    </location>
</feature>
<keyword evidence="3" id="KW-1185">Reference proteome</keyword>
<proteinExistence type="predicted"/>
<sequence>MPAEPVAQDLVDDMPLHHVDPDHLTASLTSDIVFRRPSDPATFADSRVAPEYREHTNENPTRRLEGAL</sequence>
<gene>
    <name evidence="2" type="ORF">MCHLO_12205</name>
</gene>
<evidence type="ECO:0000256" key="1">
    <source>
        <dbReference type="SAM" id="MobiDB-lite"/>
    </source>
</evidence>